<evidence type="ECO:0000313" key="3">
    <source>
        <dbReference type="EMBL" id="PST82578.1"/>
    </source>
</evidence>
<accession>A0A2T3HJF1</accession>
<comment type="caution">
    <text evidence="3">The sequence shown here is derived from an EMBL/GenBank/DDBJ whole genome shotgun (WGS) entry which is preliminary data.</text>
</comment>
<dbReference type="AlphaFoldDB" id="A0A2T3HJF1"/>
<evidence type="ECO:0000313" key="4">
    <source>
        <dbReference type="Proteomes" id="UP000240912"/>
    </source>
</evidence>
<evidence type="ECO:0000256" key="2">
    <source>
        <dbReference type="SAM" id="SignalP"/>
    </source>
</evidence>
<dbReference type="InterPro" id="IPR025737">
    <property type="entry name" value="FApF"/>
</dbReference>
<dbReference type="Pfam" id="PF13557">
    <property type="entry name" value="Phenol_MetA_deg"/>
    <property type="match status" value="1"/>
</dbReference>
<sequence length="276" mass="30750">MKKPLLTLCFVLALTGAFAQKSERSHTVLRPAQQSAMREMETDRPDVTESPVSLDAGHFQLETDLVANQRQTGDDLTKSAWLLNDMTLKLGLGSHTDLQVRFESFVRETTTDRVSGGKTIESGTGNLTLRIKQNILGNGKGNFALAVLPYVRFPVATYGEKHPYEGGLIIPARLKFGGDWKLGAQLEVDRLEDLDGQGTHTEFLQSLTLSHPLSKKLEGLAETYYTYDFRQHHFSNFVNAALQLEVFKDVKIDGGMNYGIQKDAGKRYFLGLALRI</sequence>
<dbReference type="RefSeq" id="WP_107214837.1">
    <property type="nucleotide sequence ID" value="NZ_KZ686269.1"/>
</dbReference>
<name>A0A2T3HJF1_9SPHI</name>
<feature type="signal peptide" evidence="2">
    <location>
        <begin position="1"/>
        <end position="19"/>
    </location>
</feature>
<keyword evidence="4" id="KW-1185">Reference proteome</keyword>
<reference evidence="3 4" key="1">
    <citation type="submission" date="2018-03" db="EMBL/GenBank/DDBJ databases">
        <authorList>
            <person name="Keele B.F."/>
        </authorList>
    </citation>
    <scope>NUCLEOTIDE SEQUENCE [LARGE SCALE GENOMIC DNA]</scope>
    <source>
        <strain evidence="3 4">YL28-9</strain>
    </source>
</reference>
<dbReference type="OrthoDB" id="1014491at2"/>
<keyword evidence="2" id="KW-0732">Signal</keyword>
<gene>
    <name evidence="3" type="ORF">C7T94_07880</name>
</gene>
<organism evidence="3 4">
    <name type="scientific">Pedobacter yulinensis</name>
    <dbReference type="NCBI Taxonomy" id="2126353"/>
    <lineage>
        <taxon>Bacteria</taxon>
        <taxon>Pseudomonadati</taxon>
        <taxon>Bacteroidota</taxon>
        <taxon>Sphingobacteriia</taxon>
        <taxon>Sphingobacteriales</taxon>
        <taxon>Sphingobacteriaceae</taxon>
        <taxon>Pedobacter</taxon>
    </lineage>
</organism>
<proteinExistence type="predicted"/>
<dbReference type="Proteomes" id="UP000240912">
    <property type="component" value="Unassembled WGS sequence"/>
</dbReference>
<protein>
    <submittedName>
        <fullName evidence="3">Transporter</fullName>
    </submittedName>
</protein>
<evidence type="ECO:0000256" key="1">
    <source>
        <dbReference type="SAM" id="MobiDB-lite"/>
    </source>
</evidence>
<feature type="chain" id="PRO_5015505714" evidence="2">
    <location>
        <begin position="20"/>
        <end position="276"/>
    </location>
</feature>
<dbReference type="EMBL" id="PYLS01000005">
    <property type="protein sequence ID" value="PST82578.1"/>
    <property type="molecule type" value="Genomic_DNA"/>
</dbReference>
<feature type="region of interest" description="Disordered" evidence="1">
    <location>
        <begin position="29"/>
        <end position="49"/>
    </location>
</feature>
<feature type="compositionally biased region" description="Basic and acidic residues" evidence="1">
    <location>
        <begin position="38"/>
        <end position="47"/>
    </location>
</feature>